<keyword evidence="2" id="KW-0597">Phosphoprotein</keyword>
<dbReference type="Gene3D" id="1.10.1200.10">
    <property type="entry name" value="ACP-like"/>
    <property type="match status" value="1"/>
</dbReference>
<dbReference type="InterPro" id="IPR036514">
    <property type="entry name" value="SGNH_hydro_sf"/>
</dbReference>
<evidence type="ECO:0000313" key="6">
    <source>
        <dbReference type="Proteomes" id="UP000294796"/>
    </source>
</evidence>
<feature type="compositionally biased region" description="Low complexity" evidence="3">
    <location>
        <begin position="788"/>
        <end position="798"/>
    </location>
</feature>
<dbReference type="InterPro" id="IPR036736">
    <property type="entry name" value="ACP-like_sf"/>
</dbReference>
<dbReference type="InterPro" id="IPR020806">
    <property type="entry name" value="PKS_PP-bd"/>
</dbReference>
<evidence type="ECO:0000256" key="2">
    <source>
        <dbReference type="ARBA" id="ARBA00022553"/>
    </source>
</evidence>
<dbReference type="InterPro" id="IPR010037">
    <property type="entry name" value="FkbH_domain"/>
</dbReference>
<dbReference type="SMART" id="SM00823">
    <property type="entry name" value="PKS_PP"/>
    <property type="match status" value="1"/>
</dbReference>
<dbReference type="SUPFAM" id="SSF55729">
    <property type="entry name" value="Acyl-CoA N-acyltransferases (Nat)"/>
    <property type="match status" value="1"/>
</dbReference>
<dbReference type="InterPro" id="IPR016181">
    <property type="entry name" value="Acyl_CoA_acyltransferase"/>
</dbReference>
<keyword evidence="6" id="KW-1185">Reference proteome</keyword>
<evidence type="ECO:0000256" key="3">
    <source>
        <dbReference type="SAM" id="MobiDB-lite"/>
    </source>
</evidence>
<dbReference type="InterPro" id="IPR023214">
    <property type="entry name" value="HAD_sf"/>
</dbReference>
<dbReference type="EMBL" id="SMTF01000001">
    <property type="protein sequence ID" value="TDK28522.1"/>
    <property type="molecule type" value="Genomic_DNA"/>
</dbReference>
<dbReference type="NCBIfam" id="TIGR01686">
    <property type="entry name" value="FkbH"/>
    <property type="match status" value="1"/>
</dbReference>
<feature type="domain" description="Carrier" evidence="4">
    <location>
        <begin position="710"/>
        <end position="785"/>
    </location>
</feature>
<dbReference type="SUPFAM" id="SSF47336">
    <property type="entry name" value="ACP-like"/>
    <property type="match status" value="1"/>
</dbReference>
<dbReference type="GO" id="GO:0016788">
    <property type="term" value="F:hydrolase activity, acting on ester bonds"/>
    <property type="evidence" value="ECO:0007669"/>
    <property type="project" value="UniProtKB-ARBA"/>
</dbReference>
<feature type="region of interest" description="Disordered" evidence="3">
    <location>
        <begin position="788"/>
        <end position="824"/>
    </location>
</feature>
<dbReference type="Gene3D" id="3.40.50.1110">
    <property type="entry name" value="SGNH hydrolase"/>
    <property type="match status" value="1"/>
</dbReference>
<evidence type="ECO:0000259" key="4">
    <source>
        <dbReference type="PROSITE" id="PS50075"/>
    </source>
</evidence>
<dbReference type="InterPro" id="IPR010033">
    <property type="entry name" value="HAD_SF_ppase_IIIC"/>
</dbReference>
<dbReference type="GO" id="GO:0031177">
    <property type="term" value="F:phosphopantetheine binding"/>
    <property type="evidence" value="ECO:0007669"/>
    <property type="project" value="InterPro"/>
</dbReference>
<dbReference type="Pfam" id="PF00550">
    <property type="entry name" value="PP-binding"/>
    <property type="match status" value="1"/>
</dbReference>
<proteinExistence type="predicted"/>
<dbReference type="InterPro" id="IPR009081">
    <property type="entry name" value="PP-bd_ACP"/>
</dbReference>
<evidence type="ECO:0000313" key="5">
    <source>
        <dbReference type="EMBL" id="TDK28522.1"/>
    </source>
</evidence>
<dbReference type="NCBIfam" id="TIGR01681">
    <property type="entry name" value="HAD-SF-IIIC"/>
    <property type="match status" value="1"/>
</dbReference>
<dbReference type="OrthoDB" id="323926at2"/>
<dbReference type="Gene3D" id="3.40.50.1000">
    <property type="entry name" value="HAD superfamily/HAD-like"/>
    <property type="match status" value="1"/>
</dbReference>
<dbReference type="InterPro" id="IPR036412">
    <property type="entry name" value="HAD-like_sf"/>
</dbReference>
<comment type="caution">
    <text evidence="5">The sequence shown here is derived from an EMBL/GenBank/DDBJ whole genome shotgun (WGS) entry which is preliminary data.</text>
</comment>
<dbReference type="Proteomes" id="UP000294796">
    <property type="component" value="Unassembled WGS sequence"/>
</dbReference>
<protein>
    <submittedName>
        <fullName evidence="5">HAD-IIIC family phosphatase</fullName>
    </submittedName>
</protein>
<sequence>MGRGDRHLRRTSITTCGAARTPVSTGSGAAGPGRRGTGCVGLDGGACLSCRGSGTRSFDHTCGFRLACDAAWRTSVPPGVCHGEETWAAEVAGHEQGRCDGSVVQGPVRARVRAMTQSSALFTLSGTWTLDPLLPVFDFWREYLGLDAEAQVTPYAQVFQQLLDPGSALRRNSRGANFVCLRWEDLLPEPAATSTNAHALLAARIDEFANALSGFDHVVPCMVLVGPSDPTNPSWRAANAALGETLVGLHNVHVLDGNEALRRYGVAHGFDAASERFGHVPYTPEALAALGTVLVRAAMAALRKPVKLFAVDGDHTLWSGVVGEQGVDGLRVDAGHLALQRMLSAQTGSGRLLCLLSKNEEADARAVFERRGDMALRWDDFIEHRVDWNPKPGNLRELASSLELGLDGMVFLDDNPVECAQMRAQSPTTLTVRVPADPARLEAFVQHLWLFDHHATTDEDRKRAGMYRDNAARARSLRDAGSLQSFLDGLELVVQMEPPAASDVPRLAQLSQRTNQFNASLVRLQEGEVLQAGDGAFHRAVRARDRFGDYGLVGQVRGRAVGDRLQIDLFMLSCRALGRGIEHRMIAEAGRHALASGLSRVSILFRAGERNTPARRFLEAQFGALAQGDPAAFTMDAERAVGIVFDAVAAAAVPADDVDTSVIAPAARDATDLGEVYERIAHELTTAAEIERAIAARGQPRPELAVGFVAPAPGMERDVAGIWQQALRIDRVGARDPFRDLGGKSIHLVQVHRLLLERLGIDVDITILFQHPTVASLAAHLAPDGAAARTTDAAQQRGQRMREAQARAAARRHAGGGTQTRTGT</sequence>
<name>A0A4R5U461_9GAMM</name>
<accession>A0A4R5U461</accession>
<organism evidence="5 6">
    <name type="scientific">Luteimonas aestuarii</name>
    <dbReference type="NCBI Taxonomy" id="453837"/>
    <lineage>
        <taxon>Bacteria</taxon>
        <taxon>Pseudomonadati</taxon>
        <taxon>Pseudomonadota</taxon>
        <taxon>Gammaproteobacteria</taxon>
        <taxon>Lysobacterales</taxon>
        <taxon>Lysobacteraceae</taxon>
        <taxon>Luteimonas</taxon>
    </lineage>
</organism>
<dbReference type="AlphaFoldDB" id="A0A4R5U461"/>
<gene>
    <name evidence="5" type="ORF">E2F46_01125</name>
</gene>
<dbReference type="SUPFAM" id="SSF56784">
    <property type="entry name" value="HAD-like"/>
    <property type="match status" value="1"/>
</dbReference>
<keyword evidence="1" id="KW-0596">Phosphopantetheine</keyword>
<dbReference type="PROSITE" id="PS50075">
    <property type="entry name" value="CARRIER"/>
    <property type="match status" value="1"/>
</dbReference>
<reference evidence="5 6" key="1">
    <citation type="submission" date="2019-03" db="EMBL/GenBank/DDBJ databases">
        <title>Luteimonas zhaokaii sp.nov., isolated from the rectal contents of Plateau pika in Yushu, Qinghai Province, China.</title>
        <authorList>
            <person name="Zhang G."/>
        </authorList>
    </citation>
    <scope>NUCLEOTIDE SEQUENCE [LARGE SCALE GENOMIC DNA]</scope>
    <source>
        <strain evidence="5 6">B9</strain>
    </source>
</reference>
<evidence type="ECO:0000256" key="1">
    <source>
        <dbReference type="ARBA" id="ARBA00022450"/>
    </source>
</evidence>